<dbReference type="HOGENOM" id="CLU_2694769_0_0_1"/>
<name>A0A0C3L147_9AGAM</name>
<evidence type="ECO:0000313" key="2">
    <source>
        <dbReference type="Proteomes" id="UP000054248"/>
    </source>
</evidence>
<gene>
    <name evidence="1" type="ORF">M407DRAFT_243366</name>
</gene>
<reference evidence="1 2" key="1">
    <citation type="submission" date="2014-04" db="EMBL/GenBank/DDBJ databases">
        <authorList>
            <consortium name="DOE Joint Genome Institute"/>
            <person name="Kuo A."/>
            <person name="Girlanda M."/>
            <person name="Perotto S."/>
            <person name="Kohler A."/>
            <person name="Nagy L.G."/>
            <person name="Floudas D."/>
            <person name="Copeland A."/>
            <person name="Barry K.W."/>
            <person name="Cichocki N."/>
            <person name="Veneault-Fourrey C."/>
            <person name="LaButti K."/>
            <person name="Lindquist E.A."/>
            <person name="Lipzen A."/>
            <person name="Lundell T."/>
            <person name="Morin E."/>
            <person name="Murat C."/>
            <person name="Sun H."/>
            <person name="Tunlid A."/>
            <person name="Henrissat B."/>
            <person name="Grigoriev I.V."/>
            <person name="Hibbett D.S."/>
            <person name="Martin F."/>
            <person name="Nordberg H.P."/>
            <person name="Cantor M.N."/>
            <person name="Hua S.X."/>
        </authorList>
    </citation>
    <scope>NUCLEOTIDE SEQUENCE [LARGE SCALE GENOMIC DNA]</scope>
    <source>
        <strain evidence="1 2">MUT 4182</strain>
    </source>
</reference>
<sequence>ELGISYCTMAPRNAPVRMGDHEDVVRSELPICPGHPLLRALQPNTVFKKAELRFPRTLCANVSRTESAKTARTS</sequence>
<dbReference type="AlphaFoldDB" id="A0A0C3L147"/>
<reference evidence="2" key="2">
    <citation type="submission" date="2015-01" db="EMBL/GenBank/DDBJ databases">
        <title>Evolutionary Origins and Diversification of the Mycorrhizal Mutualists.</title>
        <authorList>
            <consortium name="DOE Joint Genome Institute"/>
            <consortium name="Mycorrhizal Genomics Consortium"/>
            <person name="Kohler A."/>
            <person name="Kuo A."/>
            <person name="Nagy L.G."/>
            <person name="Floudas D."/>
            <person name="Copeland A."/>
            <person name="Barry K.W."/>
            <person name="Cichocki N."/>
            <person name="Veneault-Fourrey C."/>
            <person name="LaButti K."/>
            <person name="Lindquist E.A."/>
            <person name="Lipzen A."/>
            <person name="Lundell T."/>
            <person name="Morin E."/>
            <person name="Murat C."/>
            <person name="Riley R."/>
            <person name="Ohm R."/>
            <person name="Sun H."/>
            <person name="Tunlid A."/>
            <person name="Henrissat B."/>
            <person name="Grigoriev I.V."/>
            <person name="Hibbett D.S."/>
            <person name="Martin F."/>
        </authorList>
    </citation>
    <scope>NUCLEOTIDE SEQUENCE [LARGE SCALE GENOMIC DNA]</scope>
    <source>
        <strain evidence="2">MUT 4182</strain>
    </source>
</reference>
<keyword evidence="2" id="KW-1185">Reference proteome</keyword>
<organism evidence="1 2">
    <name type="scientific">Tulasnella calospora MUT 4182</name>
    <dbReference type="NCBI Taxonomy" id="1051891"/>
    <lineage>
        <taxon>Eukaryota</taxon>
        <taxon>Fungi</taxon>
        <taxon>Dikarya</taxon>
        <taxon>Basidiomycota</taxon>
        <taxon>Agaricomycotina</taxon>
        <taxon>Agaricomycetes</taxon>
        <taxon>Cantharellales</taxon>
        <taxon>Tulasnellaceae</taxon>
        <taxon>Tulasnella</taxon>
    </lineage>
</organism>
<accession>A0A0C3L147</accession>
<dbReference type="EMBL" id="KN823009">
    <property type="protein sequence ID" value="KIO27428.1"/>
    <property type="molecule type" value="Genomic_DNA"/>
</dbReference>
<dbReference type="Proteomes" id="UP000054248">
    <property type="component" value="Unassembled WGS sequence"/>
</dbReference>
<protein>
    <submittedName>
        <fullName evidence="1">Uncharacterized protein</fullName>
    </submittedName>
</protein>
<evidence type="ECO:0000313" key="1">
    <source>
        <dbReference type="EMBL" id="KIO27428.1"/>
    </source>
</evidence>
<proteinExistence type="predicted"/>
<feature type="non-terminal residue" evidence="1">
    <location>
        <position position="1"/>
    </location>
</feature>